<accession>A0A512N7Z2</accession>
<reference evidence="1 2" key="1">
    <citation type="submission" date="2019-07" db="EMBL/GenBank/DDBJ databases">
        <title>Whole genome shotgun sequence of Reyranella soli NBRC 108950.</title>
        <authorList>
            <person name="Hosoyama A."/>
            <person name="Uohara A."/>
            <person name="Ohji S."/>
            <person name="Ichikawa N."/>
        </authorList>
    </citation>
    <scope>NUCLEOTIDE SEQUENCE [LARGE SCALE GENOMIC DNA]</scope>
    <source>
        <strain evidence="1 2">NBRC 108950</strain>
    </source>
</reference>
<gene>
    <name evidence="1" type="ORF">RSO01_22650</name>
</gene>
<dbReference type="RefSeq" id="WP_147149197.1">
    <property type="nucleotide sequence ID" value="NZ_BKAJ01000033.1"/>
</dbReference>
<keyword evidence="2" id="KW-1185">Reference proteome</keyword>
<evidence type="ECO:0000313" key="2">
    <source>
        <dbReference type="Proteomes" id="UP000321058"/>
    </source>
</evidence>
<proteinExistence type="predicted"/>
<protein>
    <submittedName>
        <fullName evidence="1">Uncharacterized protein</fullName>
    </submittedName>
</protein>
<evidence type="ECO:0000313" key="1">
    <source>
        <dbReference type="EMBL" id="GEP55099.1"/>
    </source>
</evidence>
<name>A0A512N7Z2_9HYPH</name>
<organism evidence="1 2">
    <name type="scientific">Reyranella soli</name>
    <dbReference type="NCBI Taxonomy" id="1230389"/>
    <lineage>
        <taxon>Bacteria</taxon>
        <taxon>Pseudomonadati</taxon>
        <taxon>Pseudomonadota</taxon>
        <taxon>Alphaproteobacteria</taxon>
        <taxon>Hyphomicrobiales</taxon>
        <taxon>Reyranellaceae</taxon>
        <taxon>Reyranella</taxon>
    </lineage>
</organism>
<dbReference type="Proteomes" id="UP000321058">
    <property type="component" value="Unassembled WGS sequence"/>
</dbReference>
<dbReference type="AlphaFoldDB" id="A0A512N7Z2"/>
<dbReference type="OrthoDB" id="9844722at2"/>
<sequence length="80" mass="8415">MEYLLLVTWFLGGNSTTSYQVAFASRQACEIALSELRNDARRLGAFGDTVRTPAAPGAGGAVRDDGSPAPVLSAVCVNQR</sequence>
<comment type="caution">
    <text evidence="1">The sequence shown here is derived from an EMBL/GenBank/DDBJ whole genome shotgun (WGS) entry which is preliminary data.</text>
</comment>
<dbReference type="EMBL" id="BKAJ01000033">
    <property type="protein sequence ID" value="GEP55099.1"/>
    <property type="molecule type" value="Genomic_DNA"/>
</dbReference>